<accession>A0A6G1LRX7</accession>
<evidence type="ECO:0000256" key="3">
    <source>
        <dbReference type="PIRSR" id="PIRSR000097-1"/>
    </source>
</evidence>
<dbReference type="Proteomes" id="UP000483672">
    <property type="component" value="Unassembled WGS sequence"/>
</dbReference>
<feature type="domain" description="NADP-dependent oxidoreductase" evidence="6">
    <location>
        <begin position="30"/>
        <end position="272"/>
    </location>
</feature>
<proteinExistence type="inferred from homology"/>
<dbReference type="EMBL" id="WIPF01000059">
    <property type="protein sequence ID" value="KAF3217364.1"/>
    <property type="molecule type" value="Genomic_DNA"/>
</dbReference>
<dbReference type="InterPro" id="IPR018170">
    <property type="entry name" value="Aldo/ket_reductase_CS"/>
</dbReference>
<evidence type="ECO:0000259" key="6">
    <source>
        <dbReference type="Pfam" id="PF00248"/>
    </source>
</evidence>
<protein>
    <recommendedName>
        <fullName evidence="6">NADP-dependent oxidoreductase domain-containing protein</fullName>
    </recommendedName>
</protein>
<dbReference type="CDD" id="cd19071">
    <property type="entry name" value="AKR_AKR1-5-like"/>
    <property type="match status" value="1"/>
</dbReference>
<dbReference type="Gene3D" id="3.20.20.100">
    <property type="entry name" value="NADP-dependent oxidoreductase domain"/>
    <property type="match status" value="1"/>
</dbReference>
<comment type="similarity">
    <text evidence="1">Belongs to the aldo/keto reductase family.</text>
</comment>
<dbReference type="FunFam" id="3.20.20.100:FF:000015">
    <property type="entry name" value="Oxidoreductase, aldo/keto reductase family"/>
    <property type="match status" value="1"/>
</dbReference>
<dbReference type="Proteomes" id="UP000479691">
    <property type="component" value="Unassembled WGS sequence"/>
</dbReference>
<feature type="site" description="Lowers pKa of active site Tyr" evidence="5">
    <location>
        <position position="80"/>
    </location>
</feature>
<dbReference type="EMBL" id="WIWT01000035">
    <property type="protein sequence ID" value="KAF3211052.1"/>
    <property type="molecule type" value="Genomic_DNA"/>
</dbReference>
<feature type="binding site" evidence="4">
    <location>
        <position position="120"/>
    </location>
    <ligand>
        <name>substrate</name>
    </ligand>
</feature>
<evidence type="ECO:0000313" key="9">
    <source>
        <dbReference type="EMBL" id="KAF3217364.1"/>
    </source>
</evidence>
<dbReference type="SUPFAM" id="SSF51430">
    <property type="entry name" value="NAD(P)-linked oxidoreductase"/>
    <property type="match status" value="1"/>
</dbReference>
<dbReference type="PANTHER" id="PTHR43827:SF13">
    <property type="entry name" value="ALDO_KETO REDUCTASE FAMILY PROTEIN"/>
    <property type="match status" value="1"/>
</dbReference>
<dbReference type="AlphaFoldDB" id="A0A6G1LRX7"/>
<organism evidence="7 10">
    <name type="scientific">Orbilia oligospora</name>
    <name type="common">Nematode-trapping fungus</name>
    <name type="synonym">Arthrobotrys oligospora</name>
    <dbReference type="NCBI Taxonomy" id="2813651"/>
    <lineage>
        <taxon>Eukaryota</taxon>
        <taxon>Fungi</taxon>
        <taxon>Dikarya</taxon>
        <taxon>Ascomycota</taxon>
        <taxon>Pezizomycotina</taxon>
        <taxon>Orbiliomycetes</taxon>
        <taxon>Orbiliales</taxon>
        <taxon>Orbiliaceae</taxon>
        <taxon>Orbilia</taxon>
    </lineage>
</organism>
<dbReference type="InterPro" id="IPR036812">
    <property type="entry name" value="NAD(P)_OxRdtase_dom_sf"/>
</dbReference>
<feature type="active site" description="Proton donor" evidence="3">
    <location>
        <position position="55"/>
    </location>
</feature>
<comment type="caution">
    <text evidence="7">The sequence shown here is derived from an EMBL/GenBank/DDBJ whole genome shotgun (WGS) entry which is preliminary data.</text>
</comment>
<keyword evidence="2" id="KW-0560">Oxidoreductase</keyword>
<dbReference type="GO" id="GO:0016491">
    <property type="term" value="F:oxidoreductase activity"/>
    <property type="evidence" value="ECO:0007669"/>
    <property type="project" value="UniProtKB-KW"/>
</dbReference>
<evidence type="ECO:0000256" key="5">
    <source>
        <dbReference type="PIRSR" id="PIRSR000097-3"/>
    </source>
</evidence>
<dbReference type="Proteomes" id="UP000614610">
    <property type="component" value="Unassembled WGS sequence"/>
</dbReference>
<dbReference type="Pfam" id="PF00248">
    <property type="entry name" value="Aldo_ket_red"/>
    <property type="match status" value="1"/>
</dbReference>
<name>A0A6G1LRX7_ORBOL</name>
<dbReference type="PROSITE" id="PS00063">
    <property type="entry name" value="ALDOKETO_REDUCTASE_3"/>
    <property type="match status" value="1"/>
</dbReference>
<dbReference type="EMBL" id="JAABOE010000004">
    <property type="protein sequence ID" value="KAF3191118.1"/>
    <property type="molecule type" value="Genomic_DNA"/>
</dbReference>
<evidence type="ECO:0000256" key="1">
    <source>
        <dbReference type="ARBA" id="ARBA00007905"/>
    </source>
</evidence>
<dbReference type="PROSITE" id="PS00798">
    <property type="entry name" value="ALDOKETO_REDUCTASE_1"/>
    <property type="match status" value="1"/>
</dbReference>
<dbReference type="InterPro" id="IPR020471">
    <property type="entry name" value="AKR"/>
</dbReference>
<dbReference type="InterPro" id="IPR023210">
    <property type="entry name" value="NADP_OxRdtase_dom"/>
</dbReference>
<dbReference type="PANTHER" id="PTHR43827">
    <property type="entry name" value="2,5-DIKETO-D-GLUCONIC ACID REDUCTASE"/>
    <property type="match status" value="1"/>
</dbReference>
<evidence type="ECO:0000256" key="4">
    <source>
        <dbReference type="PIRSR" id="PIRSR000097-2"/>
    </source>
</evidence>
<evidence type="ECO:0000313" key="8">
    <source>
        <dbReference type="EMBL" id="KAF3211052.1"/>
    </source>
</evidence>
<gene>
    <name evidence="9" type="ORF">TWF191_008533</name>
    <name evidence="8" type="ORF">TWF679_006544</name>
    <name evidence="7" type="ORF">TWF788_007301</name>
</gene>
<evidence type="ECO:0000313" key="10">
    <source>
        <dbReference type="Proteomes" id="UP000479691"/>
    </source>
</evidence>
<evidence type="ECO:0000313" key="7">
    <source>
        <dbReference type="EMBL" id="KAF3191118.1"/>
    </source>
</evidence>
<dbReference type="PRINTS" id="PR00069">
    <property type="entry name" value="ALDKETRDTASE"/>
</dbReference>
<reference evidence="10 11" key="1">
    <citation type="submission" date="2019-06" db="EMBL/GenBank/DDBJ databases">
        <authorList>
            <person name="Palmer J.M."/>
        </authorList>
    </citation>
    <scope>NUCLEOTIDE SEQUENCE [LARGE SCALE GENOMIC DNA]</scope>
    <source>
        <strain evidence="9 11">TWF191</strain>
        <strain evidence="8">TWF679</strain>
        <strain evidence="7 10">TWF788</strain>
    </source>
</reference>
<sequence>MAPSNYSVKDLVPLMGSDAKIPRIGYGVYRSNDCKAAVLAALSTGYRHIDTAQFYKNEADVGEAIKTSGIPRKELYIVTKIQQPVENSVERTLESIRESVQRIDSGEGDRKGYVDLFLVHTPASGREGREILWGALELLKKEGGTIDIGVSNYGTEHLFQMETYASIIPVCNQIEVHPFCQQKEVISFCKSKGMVITAYAPIVRNRRSDDPVLVAIGHNHGRHPTQVMIKWSLQKGYLPLPKSDNPERMKANMDMEGWELSEEEMTQIEQLDEGQDGAICPYPLNCP</sequence>
<evidence type="ECO:0000313" key="11">
    <source>
        <dbReference type="Proteomes" id="UP000483672"/>
    </source>
</evidence>
<dbReference type="PIRSF" id="PIRSF000097">
    <property type="entry name" value="AKR"/>
    <property type="match status" value="1"/>
</dbReference>
<dbReference type="OrthoDB" id="416253at2759"/>
<evidence type="ECO:0000256" key="2">
    <source>
        <dbReference type="ARBA" id="ARBA00023002"/>
    </source>
</evidence>